<dbReference type="SUPFAM" id="SSF52172">
    <property type="entry name" value="CheY-like"/>
    <property type="match status" value="1"/>
</dbReference>
<protein>
    <submittedName>
        <fullName evidence="3">Response regulator</fullName>
    </submittedName>
</protein>
<dbReference type="Gene3D" id="3.40.50.2300">
    <property type="match status" value="1"/>
</dbReference>
<reference evidence="3 4" key="1">
    <citation type="submission" date="2019-04" db="EMBL/GenBank/DDBJ databases">
        <authorList>
            <person name="Li Y."/>
            <person name="Wang J."/>
        </authorList>
    </citation>
    <scope>NUCLEOTIDE SEQUENCE [LARGE SCALE GENOMIC DNA]</scope>
    <source>
        <strain evidence="3 4">DSM 14668</strain>
    </source>
</reference>
<proteinExistence type="predicted"/>
<gene>
    <name evidence="3" type="ORF">E8A74_47050</name>
</gene>
<comment type="caution">
    <text evidence="3">The sequence shown here is derived from an EMBL/GenBank/DDBJ whole genome shotgun (WGS) entry which is preliminary data.</text>
</comment>
<dbReference type="OrthoDB" id="9788090at2"/>
<dbReference type="PROSITE" id="PS50110">
    <property type="entry name" value="RESPONSE_REGULATORY"/>
    <property type="match status" value="1"/>
</dbReference>
<accession>A0A4U1IMJ0</accession>
<sequence length="121" mass="13394">MARVLLIDDDHDRTEIIARGLRAEGLEVVPVGTRREAFVALDGPGHFDCALVVLALPTGDRLELAKELHARFPGLHVGLARGHRLSVRPNEHTSERTLRFEPVPEDGRKLARALRSRLLAA</sequence>
<dbReference type="AlphaFoldDB" id="A0A4U1IMJ0"/>
<dbReference type="InterPro" id="IPR001789">
    <property type="entry name" value="Sig_transdc_resp-reg_receiver"/>
</dbReference>
<dbReference type="RefSeq" id="WP_136935734.1">
    <property type="nucleotide sequence ID" value="NZ_SSMQ01000098.1"/>
</dbReference>
<evidence type="ECO:0000256" key="1">
    <source>
        <dbReference type="PROSITE-ProRule" id="PRU00169"/>
    </source>
</evidence>
<evidence type="ECO:0000313" key="4">
    <source>
        <dbReference type="Proteomes" id="UP000309215"/>
    </source>
</evidence>
<organism evidence="3 4">
    <name type="scientific">Polyangium fumosum</name>
    <dbReference type="NCBI Taxonomy" id="889272"/>
    <lineage>
        <taxon>Bacteria</taxon>
        <taxon>Pseudomonadati</taxon>
        <taxon>Myxococcota</taxon>
        <taxon>Polyangia</taxon>
        <taxon>Polyangiales</taxon>
        <taxon>Polyangiaceae</taxon>
        <taxon>Polyangium</taxon>
    </lineage>
</organism>
<dbReference type="InterPro" id="IPR011006">
    <property type="entry name" value="CheY-like_superfamily"/>
</dbReference>
<dbReference type="EMBL" id="SSMQ01000098">
    <property type="protein sequence ID" value="TKC95243.1"/>
    <property type="molecule type" value="Genomic_DNA"/>
</dbReference>
<dbReference type="Proteomes" id="UP000309215">
    <property type="component" value="Unassembled WGS sequence"/>
</dbReference>
<feature type="domain" description="Response regulatory" evidence="2">
    <location>
        <begin position="3"/>
        <end position="118"/>
    </location>
</feature>
<keyword evidence="4" id="KW-1185">Reference proteome</keyword>
<comment type="caution">
    <text evidence="1">Lacks conserved residue(s) required for the propagation of feature annotation.</text>
</comment>
<dbReference type="GO" id="GO:0000160">
    <property type="term" value="P:phosphorelay signal transduction system"/>
    <property type="evidence" value="ECO:0007669"/>
    <property type="project" value="InterPro"/>
</dbReference>
<evidence type="ECO:0000259" key="2">
    <source>
        <dbReference type="PROSITE" id="PS50110"/>
    </source>
</evidence>
<evidence type="ECO:0000313" key="3">
    <source>
        <dbReference type="EMBL" id="TKC95243.1"/>
    </source>
</evidence>
<name>A0A4U1IMJ0_9BACT</name>